<dbReference type="InterPro" id="IPR030678">
    <property type="entry name" value="Peptide/Ni-bd"/>
</dbReference>
<keyword evidence="5" id="KW-0653">Protein transport</keyword>
<evidence type="ECO:0000313" key="7">
    <source>
        <dbReference type="EMBL" id="PTX64291.1"/>
    </source>
</evidence>
<accession>A0A2T6C7I0</accession>
<dbReference type="InterPro" id="IPR000914">
    <property type="entry name" value="SBP_5_dom"/>
</dbReference>
<dbReference type="FunFam" id="3.90.76.10:FF:000001">
    <property type="entry name" value="Oligopeptide ABC transporter substrate-binding protein"/>
    <property type="match status" value="1"/>
</dbReference>
<evidence type="ECO:0000313" key="8">
    <source>
        <dbReference type="Proteomes" id="UP000244240"/>
    </source>
</evidence>
<organism evidence="7 8">
    <name type="scientific">Melghirimyces profundicolus</name>
    <dbReference type="NCBI Taxonomy" id="1242148"/>
    <lineage>
        <taxon>Bacteria</taxon>
        <taxon>Bacillati</taxon>
        <taxon>Bacillota</taxon>
        <taxon>Bacilli</taxon>
        <taxon>Bacillales</taxon>
        <taxon>Thermoactinomycetaceae</taxon>
        <taxon>Melghirimyces</taxon>
    </lineage>
</organism>
<keyword evidence="8" id="KW-1185">Reference proteome</keyword>
<dbReference type="AlphaFoldDB" id="A0A2T6C7I0"/>
<evidence type="ECO:0000256" key="5">
    <source>
        <dbReference type="ARBA" id="ARBA00022856"/>
    </source>
</evidence>
<proteinExistence type="inferred from homology"/>
<reference evidence="7 8" key="1">
    <citation type="submission" date="2018-04" db="EMBL/GenBank/DDBJ databases">
        <title>Genomic Encyclopedia of Archaeal and Bacterial Type Strains, Phase II (KMG-II): from individual species to whole genera.</title>
        <authorList>
            <person name="Goeker M."/>
        </authorList>
    </citation>
    <scope>NUCLEOTIDE SEQUENCE [LARGE SCALE GENOMIC DNA]</scope>
    <source>
        <strain evidence="7 8">DSM 45787</strain>
    </source>
</reference>
<dbReference type="OrthoDB" id="9801912at2"/>
<dbReference type="CDD" id="cd08504">
    <property type="entry name" value="PBP2_OppA"/>
    <property type="match status" value="1"/>
</dbReference>
<dbReference type="GO" id="GO:0015833">
    <property type="term" value="P:peptide transport"/>
    <property type="evidence" value="ECO:0007669"/>
    <property type="project" value="UniProtKB-KW"/>
</dbReference>
<gene>
    <name evidence="7" type="ORF">C8P63_10374</name>
</gene>
<comment type="subcellular location">
    <subcellularLocation>
        <location evidence="1">Cell envelope</location>
    </subcellularLocation>
</comment>
<dbReference type="GO" id="GO:0030288">
    <property type="term" value="C:outer membrane-bounded periplasmic space"/>
    <property type="evidence" value="ECO:0007669"/>
    <property type="project" value="UniProtKB-ARBA"/>
</dbReference>
<comment type="caution">
    <text evidence="7">The sequence shown here is derived from an EMBL/GenBank/DDBJ whole genome shotgun (WGS) entry which is preliminary data.</text>
</comment>
<dbReference type="PANTHER" id="PTHR30290">
    <property type="entry name" value="PERIPLASMIC BINDING COMPONENT OF ABC TRANSPORTER"/>
    <property type="match status" value="1"/>
</dbReference>
<comment type="similarity">
    <text evidence="2">Belongs to the bacterial solute-binding protein 5 family.</text>
</comment>
<dbReference type="EMBL" id="QBKR01000003">
    <property type="protein sequence ID" value="PTX64291.1"/>
    <property type="molecule type" value="Genomic_DNA"/>
</dbReference>
<dbReference type="GO" id="GO:1904680">
    <property type="term" value="F:peptide transmembrane transporter activity"/>
    <property type="evidence" value="ECO:0007669"/>
    <property type="project" value="TreeGrafter"/>
</dbReference>
<sequence>MRRICSFFAVLLASGLFLGGCGPIEQIREWLPETGKETHARAEKEEQVLRLTTEAEPPNLDSAEAIDGNSFNVLNNVMEGLMRLDQDNKPQPAMAEDFEVSDDKKTYTFQIREGARWSDGKPVTAQDFEYAWKRALDPEKKLESAYILFPLENARAYYSGQLPVTAVGVKALDDRTLRVRLDEPVPYFLSLTASAAYYPQRKDIIEKFGSDYAKEEDKMVYNGPFVLKDWEHEQSYRLVKNESYWDAGSVKLDEAQVRIIPDSVEATNLYTSGEVDMAPLSDSLVQAFKGNPEFVPVERGATFLLLYNTNMTFFSNTKIRKAFSLAIDREQLVQDVLKNGSRPAKGMVPDSISGYNDEPFRKQAGKLLDTDVEEARRLLKEGMQELGISYLPQIELNVNDDDRKKIALNLKQQLKSTLGVDIVINPKTMKQKLKAEQAGYFHLSLVRWIGRYNDPMAFLEIGHSQSRVNLGRWSDPTFDKLIVQSKFNTDLKKRDTDLAKAEEIVMNQAGVSPLFYETQAYIQKPYVKNLYRSPVGAEYTLKWVYIDGRVEAESVN</sequence>
<dbReference type="SUPFAM" id="SSF53850">
    <property type="entry name" value="Periplasmic binding protein-like II"/>
    <property type="match status" value="1"/>
</dbReference>
<dbReference type="RefSeq" id="WP_108021861.1">
    <property type="nucleotide sequence ID" value="NZ_QBKR01000003.1"/>
</dbReference>
<protein>
    <submittedName>
        <fullName evidence="7">Oligopeptide transport system substrate-binding protein</fullName>
    </submittedName>
</protein>
<keyword evidence="5" id="KW-0571">Peptide transport</keyword>
<evidence type="ECO:0000259" key="6">
    <source>
        <dbReference type="Pfam" id="PF00496"/>
    </source>
</evidence>
<dbReference type="PANTHER" id="PTHR30290:SF10">
    <property type="entry name" value="PERIPLASMIC OLIGOPEPTIDE-BINDING PROTEIN-RELATED"/>
    <property type="match status" value="1"/>
</dbReference>
<evidence type="ECO:0000256" key="3">
    <source>
        <dbReference type="ARBA" id="ARBA00022448"/>
    </source>
</evidence>
<dbReference type="Gene3D" id="3.90.76.10">
    <property type="entry name" value="Dipeptide-binding Protein, Domain 1"/>
    <property type="match status" value="1"/>
</dbReference>
<dbReference type="Gene3D" id="3.40.190.10">
    <property type="entry name" value="Periplasmic binding protein-like II"/>
    <property type="match status" value="1"/>
</dbReference>
<dbReference type="Proteomes" id="UP000244240">
    <property type="component" value="Unassembled WGS sequence"/>
</dbReference>
<keyword evidence="3" id="KW-0813">Transport</keyword>
<keyword evidence="4" id="KW-0732">Signal</keyword>
<evidence type="ECO:0000256" key="2">
    <source>
        <dbReference type="ARBA" id="ARBA00005695"/>
    </source>
</evidence>
<dbReference type="InterPro" id="IPR039424">
    <property type="entry name" value="SBP_5"/>
</dbReference>
<feature type="domain" description="Solute-binding protein family 5" evidence="6">
    <location>
        <begin position="89"/>
        <end position="462"/>
    </location>
</feature>
<name>A0A2T6C7I0_9BACL</name>
<dbReference type="GO" id="GO:0043190">
    <property type="term" value="C:ATP-binding cassette (ABC) transporter complex"/>
    <property type="evidence" value="ECO:0007669"/>
    <property type="project" value="InterPro"/>
</dbReference>
<evidence type="ECO:0000256" key="4">
    <source>
        <dbReference type="ARBA" id="ARBA00022729"/>
    </source>
</evidence>
<dbReference type="Gene3D" id="3.10.105.10">
    <property type="entry name" value="Dipeptide-binding Protein, Domain 3"/>
    <property type="match status" value="1"/>
</dbReference>
<evidence type="ECO:0000256" key="1">
    <source>
        <dbReference type="ARBA" id="ARBA00004196"/>
    </source>
</evidence>
<dbReference type="PIRSF" id="PIRSF002741">
    <property type="entry name" value="MppA"/>
    <property type="match status" value="1"/>
</dbReference>
<dbReference type="Pfam" id="PF00496">
    <property type="entry name" value="SBP_bac_5"/>
    <property type="match status" value="1"/>
</dbReference>
<dbReference type="FunFam" id="3.10.105.10:FF:000001">
    <property type="entry name" value="Oligopeptide ABC transporter, oligopeptide-binding protein"/>
    <property type="match status" value="1"/>
</dbReference>
<dbReference type="PROSITE" id="PS51257">
    <property type="entry name" value="PROKAR_LIPOPROTEIN"/>
    <property type="match status" value="1"/>
</dbReference>